<dbReference type="SUPFAM" id="SSF58104">
    <property type="entry name" value="Methyl-accepting chemotaxis protein (MCP) signaling domain"/>
    <property type="match status" value="1"/>
</dbReference>
<dbReference type="GO" id="GO:0016020">
    <property type="term" value="C:membrane"/>
    <property type="evidence" value="ECO:0007669"/>
    <property type="project" value="InterPro"/>
</dbReference>
<comment type="similarity">
    <text evidence="2">Belongs to the methyl-accepting chemotaxis (MCP) protein family.</text>
</comment>
<name>A0A6I6EKX6_9CLOT</name>
<proteinExistence type="inferred from homology"/>
<accession>A0A6I6EKX6</accession>
<dbReference type="Gene3D" id="3.40.50.720">
    <property type="entry name" value="NAD(P)-binding Rossmann-like Domain"/>
    <property type="match status" value="1"/>
</dbReference>
<dbReference type="GO" id="GO:0004888">
    <property type="term" value="F:transmembrane signaling receptor activity"/>
    <property type="evidence" value="ECO:0007669"/>
    <property type="project" value="InterPro"/>
</dbReference>
<reference evidence="5 6" key="1">
    <citation type="submission" date="2019-12" db="EMBL/GenBank/DDBJ databases">
        <title>Genome sequenceing of Clostridium bovifaecis.</title>
        <authorList>
            <person name="Yao Y."/>
        </authorList>
    </citation>
    <scope>NUCLEOTIDE SEQUENCE [LARGE SCALE GENOMIC DNA]</scope>
    <source>
        <strain evidence="5 6">BXX</strain>
    </source>
</reference>
<dbReference type="AlphaFoldDB" id="A0A6I6EKX6"/>
<gene>
    <name evidence="5" type="ORF">GOM49_04085</name>
</gene>
<dbReference type="GO" id="GO:0007165">
    <property type="term" value="P:signal transduction"/>
    <property type="evidence" value="ECO:0007669"/>
    <property type="project" value="UniProtKB-KW"/>
</dbReference>
<dbReference type="PANTHER" id="PTHR32089">
    <property type="entry name" value="METHYL-ACCEPTING CHEMOTAXIS PROTEIN MCPB"/>
    <property type="match status" value="1"/>
</dbReference>
<dbReference type="SMART" id="SM00283">
    <property type="entry name" value="MA"/>
    <property type="match status" value="1"/>
</dbReference>
<evidence type="ECO:0000313" key="6">
    <source>
        <dbReference type="Proteomes" id="UP000422764"/>
    </source>
</evidence>
<dbReference type="InterPro" id="IPR036291">
    <property type="entry name" value="NAD(P)-bd_dom_sf"/>
</dbReference>
<sequence length="265" mass="29032">MRIAIVGAGTGGSNILKSLISVDSLSIVIVVDRNLNSPGILLAKKLGLPFSQSIDSIDCKSTDIIIEATGNENVIKIIRDKFQDFCTIMDSKAALLVMTLVRRDMDNLNIMNKHISLIHDMSSIIKDQMQEISLSVENIHNVSDNLLYFSESSNEYINKTDNIVKYVNEISSKTKMLGLNALIEAARAGEHGKGFSVVAKEVQKLANDSSGFAKEITDILKKLHSETKKITEEVAKLDSLSETQINASNNVNEAIIKLIEESVAP</sequence>
<dbReference type="Pfam" id="PF00015">
    <property type="entry name" value="MCPsignal"/>
    <property type="match status" value="1"/>
</dbReference>
<dbReference type="PANTHER" id="PTHR32089:SF112">
    <property type="entry name" value="LYSOZYME-LIKE PROTEIN-RELATED"/>
    <property type="match status" value="1"/>
</dbReference>
<feature type="domain" description="Methyl-accepting transducer" evidence="4">
    <location>
        <begin position="158"/>
        <end position="265"/>
    </location>
</feature>
<evidence type="ECO:0000259" key="4">
    <source>
        <dbReference type="PROSITE" id="PS50111"/>
    </source>
</evidence>
<dbReference type="PRINTS" id="PR00260">
    <property type="entry name" value="CHEMTRNSDUCR"/>
</dbReference>
<keyword evidence="6" id="KW-1185">Reference proteome</keyword>
<organism evidence="5 6">
    <name type="scientific">Clostridium bovifaecis</name>
    <dbReference type="NCBI Taxonomy" id="2184719"/>
    <lineage>
        <taxon>Bacteria</taxon>
        <taxon>Bacillati</taxon>
        <taxon>Bacillota</taxon>
        <taxon>Clostridia</taxon>
        <taxon>Eubacteriales</taxon>
        <taxon>Clostridiaceae</taxon>
        <taxon>Clostridium</taxon>
    </lineage>
</organism>
<dbReference type="SUPFAM" id="SSF51735">
    <property type="entry name" value="NAD(P)-binding Rossmann-fold domains"/>
    <property type="match status" value="1"/>
</dbReference>
<dbReference type="PROSITE" id="PS50111">
    <property type="entry name" value="CHEMOTAXIS_TRANSDUC_2"/>
    <property type="match status" value="1"/>
</dbReference>
<dbReference type="Gene3D" id="6.10.250.3200">
    <property type="match status" value="1"/>
</dbReference>
<dbReference type="GO" id="GO:0006935">
    <property type="term" value="P:chemotaxis"/>
    <property type="evidence" value="ECO:0007669"/>
    <property type="project" value="InterPro"/>
</dbReference>
<evidence type="ECO:0000313" key="5">
    <source>
        <dbReference type="EMBL" id="QGU94392.1"/>
    </source>
</evidence>
<dbReference type="InterPro" id="IPR004089">
    <property type="entry name" value="MCPsignal_dom"/>
</dbReference>
<dbReference type="Proteomes" id="UP000422764">
    <property type="component" value="Chromosome"/>
</dbReference>
<dbReference type="InterPro" id="IPR004090">
    <property type="entry name" value="Chemotax_Me-accpt_rcpt"/>
</dbReference>
<evidence type="ECO:0000256" key="2">
    <source>
        <dbReference type="ARBA" id="ARBA00029447"/>
    </source>
</evidence>
<evidence type="ECO:0000256" key="1">
    <source>
        <dbReference type="ARBA" id="ARBA00023224"/>
    </source>
</evidence>
<dbReference type="EMBL" id="CP046522">
    <property type="protein sequence ID" value="QGU94392.1"/>
    <property type="molecule type" value="Genomic_DNA"/>
</dbReference>
<evidence type="ECO:0000256" key="3">
    <source>
        <dbReference type="PROSITE-ProRule" id="PRU00284"/>
    </source>
</evidence>
<keyword evidence="1 3" id="KW-0807">Transducer</keyword>
<protein>
    <recommendedName>
        <fullName evidence="4">Methyl-accepting transducer domain-containing protein</fullName>
    </recommendedName>
</protein>